<sequence>MAAFEELGMLPELASAVEEMDWTLPTDIQSEGIPAILGGGDVLMAAETGSGKTGAFCLPILQVVWESMRDSQRGRKRKINEQAPWKMNIFDRDANTGIDNSGLTVKSTHPKLWNGTRCTTGVTGKGKYYFEAKIETDGLVRVGLSTLNANLNLGTDDQGYGFGGTGKKSHAGNFEDYGESFTLGDVIGCFIDLDFGQISFSKNGQMFDLAFKIAKSALNSVFYPTVVLKNAAVKMNFGEAGFKFPPPEPFTAISAAPEECQIPSKFNGTSGGDGQKRSPNAPMCVIVEPTKELAQQTYDELEKFKKFLDAPKIRNVLIVGGAPIVAQKRQVEEGVDIICCTLGRLKDLVHQDVICLNFVRFFVIDEADSLVSQGDASRTIRELKEKMPVFSTDGSRLQMIVCSATLHNADVKRLADQHMHFPQWVDLKGQDSVPDTVHQVVCMVDPVEDKSWIRLKFKPDFGIQTDGIHSKSEVHPGSNTPETLSEGAKVLKFVYLLKAIEEHKMQKCIVFCRTKLDCDHCEQFLNIHGHSAVCMHSDRDAAERTANLEKFRSGKVNFLVCTDVAARGLDVKGVPFVINVTLPPSEEISNYVHRIGRVGRADRMGLAISLVSTVPEKVWYHQCKSKGARCENTKLVKNGGCAKWYDEKGYLNEIETHLGITIDQVDSDFVVPLNEYDGKVVYGDRRQLNKGLVHSHAVEMARTVKELAELERTVQLNFLNMRFVKSK</sequence>
<evidence type="ECO:0000313" key="19">
    <source>
        <dbReference type="WBParaSite" id="BXY_1569500.1"/>
    </source>
</evidence>
<dbReference type="EMBL" id="CAJFCV020000002">
    <property type="protein sequence ID" value="CAG9102103.1"/>
    <property type="molecule type" value="Genomic_DNA"/>
</dbReference>
<keyword evidence="2" id="KW-0540">Nuclease</keyword>
<dbReference type="InterPro" id="IPR011545">
    <property type="entry name" value="DEAD/DEAH_box_helicase_dom"/>
</dbReference>
<evidence type="ECO:0000313" key="16">
    <source>
        <dbReference type="EMBL" id="CAG9102103.1"/>
    </source>
</evidence>
<dbReference type="PANTHER" id="PTHR24031">
    <property type="entry name" value="RNA HELICASE"/>
    <property type="match status" value="1"/>
</dbReference>
<feature type="short sequence motif" description="Q motif" evidence="9">
    <location>
        <begin position="2"/>
        <end position="30"/>
    </location>
</feature>
<dbReference type="GO" id="GO:0005524">
    <property type="term" value="F:ATP binding"/>
    <property type="evidence" value="ECO:0007669"/>
    <property type="project" value="UniProtKB-UniRule"/>
</dbReference>
<evidence type="ECO:0000256" key="7">
    <source>
        <dbReference type="ARBA" id="ARBA00022840"/>
    </source>
</evidence>
<dbReference type="PROSITE" id="PS51192">
    <property type="entry name" value="HELICASE_ATP_BIND_1"/>
    <property type="match status" value="1"/>
</dbReference>
<dbReference type="eggNOG" id="KOG0349">
    <property type="taxonomic scope" value="Eukaryota"/>
</dbReference>
<dbReference type="SMART" id="SM00487">
    <property type="entry name" value="DEXDc"/>
    <property type="match status" value="1"/>
</dbReference>
<evidence type="ECO:0000313" key="17">
    <source>
        <dbReference type="Proteomes" id="UP000095284"/>
    </source>
</evidence>
<dbReference type="CDD" id="cd18787">
    <property type="entry name" value="SF2_C_DEAD"/>
    <property type="match status" value="1"/>
</dbReference>
<dbReference type="InterPro" id="IPR003877">
    <property type="entry name" value="SPRY_dom"/>
</dbReference>
<dbReference type="EMBL" id="CAJFDI010000002">
    <property type="protein sequence ID" value="CAD5217936.1"/>
    <property type="molecule type" value="Genomic_DNA"/>
</dbReference>
<dbReference type="Proteomes" id="UP000095284">
    <property type="component" value="Unplaced"/>
</dbReference>
<dbReference type="SMART" id="SM00490">
    <property type="entry name" value="HELICc"/>
    <property type="match status" value="1"/>
</dbReference>
<name>A0A1I7SRM9_BURXY</name>
<evidence type="ECO:0000256" key="8">
    <source>
        <dbReference type="ARBA" id="ARBA00022884"/>
    </source>
</evidence>
<keyword evidence="6" id="KW-0269">Exonuclease</keyword>
<dbReference type="CDD" id="cd12873">
    <property type="entry name" value="SPRY_DDX1"/>
    <property type="match status" value="1"/>
</dbReference>
<reference evidence="16" key="2">
    <citation type="submission" date="2020-08" db="EMBL/GenBank/DDBJ databases">
        <authorList>
            <person name="Kikuchi T."/>
        </authorList>
    </citation>
    <scope>NUCLEOTIDE SEQUENCE</scope>
    <source>
        <strain evidence="15">Ka4C1</strain>
    </source>
</reference>
<dbReference type="InterPro" id="IPR001870">
    <property type="entry name" value="B30.2/SPRY"/>
</dbReference>
<evidence type="ECO:0000313" key="18">
    <source>
        <dbReference type="Proteomes" id="UP000659654"/>
    </source>
</evidence>
<dbReference type="SUPFAM" id="SSF52540">
    <property type="entry name" value="P-loop containing nucleoside triphosphate hydrolases"/>
    <property type="match status" value="2"/>
</dbReference>
<dbReference type="SMART" id="SM00449">
    <property type="entry name" value="SPRY"/>
    <property type="match status" value="1"/>
</dbReference>
<comment type="domain">
    <text evidence="10">The helicase domain is involved in the stimulation of RELA transcriptional activity.</text>
</comment>
<dbReference type="AlphaFoldDB" id="A0A1I7SRM9"/>
<evidence type="ECO:0000256" key="10">
    <source>
        <dbReference type="RuleBase" id="RU365068"/>
    </source>
</evidence>
<evidence type="ECO:0000256" key="6">
    <source>
        <dbReference type="ARBA" id="ARBA00022839"/>
    </source>
</evidence>
<feature type="domain" description="B30.2/SPRY" evidence="11">
    <location>
        <begin position="65"/>
        <end position="242"/>
    </location>
</feature>
<proteinExistence type="inferred from homology"/>
<keyword evidence="8 10" id="KW-0694">RNA-binding</keyword>
<dbReference type="PROSITE" id="PS50188">
    <property type="entry name" value="B302_SPRY"/>
    <property type="match status" value="1"/>
</dbReference>
<dbReference type="OrthoDB" id="1735at2759"/>
<dbReference type="PROSITE" id="PS51195">
    <property type="entry name" value="Q_MOTIF"/>
    <property type="match status" value="1"/>
</dbReference>
<dbReference type="GO" id="GO:0004527">
    <property type="term" value="F:exonuclease activity"/>
    <property type="evidence" value="ECO:0007669"/>
    <property type="project" value="UniProtKB-KW"/>
</dbReference>
<dbReference type="InterPro" id="IPR014014">
    <property type="entry name" value="RNA_helicase_DEAD_Q_motif"/>
</dbReference>
<reference evidence="19" key="1">
    <citation type="submission" date="2016-11" db="UniProtKB">
        <authorList>
            <consortium name="WormBaseParasite"/>
        </authorList>
    </citation>
    <scope>IDENTIFICATION</scope>
</reference>
<dbReference type="Proteomes" id="UP000659654">
    <property type="component" value="Unassembled WGS sequence"/>
</dbReference>
<evidence type="ECO:0000259" key="13">
    <source>
        <dbReference type="PROSITE" id="PS51194"/>
    </source>
</evidence>
<feature type="domain" description="Helicase C-terminal" evidence="13">
    <location>
        <begin position="492"/>
        <end position="677"/>
    </location>
</feature>
<dbReference type="InterPro" id="IPR043136">
    <property type="entry name" value="B30.2/SPRY_sf"/>
</dbReference>
<evidence type="ECO:0000313" key="15">
    <source>
        <dbReference type="EMBL" id="CAD5217936.1"/>
    </source>
</evidence>
<dbReference type="Gene3D" id="2.60.120.920">
    <property type="match status" value="1"/>
</dbReference>
<keyword evidence="4 10" id="KW-0378">Hydrolase</keyword>
<protein>
    <recommendedName>
        <fullName evidence="10">ATP-dependent RNA helicase</fullName>
        <ecNumber evidence="10">3.6.4.13</ecNumber>
    </recommendedName>
</protein>
<dbReference type="Pfam" id="PF00622">
    <property type="entry name" value="SPRY"/>
    <property type="match status" value="1"/>
</dbReference>
<dbReference type="EC" id="3.6.4.13" evidence="10"/>
<comment type="similarity">
    <text evidence="1">Belongs to the DEAD box helicase family. DDX1 subfamily.</text>
</comment>
<dbReference type="Gene3D" id="3.40.50.300">
    <property type="entry name" value="P-loop containing nucleotide triphosphate hydrolases"/>
    <property type="match status" value="3"/>
</dbReference>
<dbReference type="SUPFAM" id="SSF49899">
    <property type="entry name" value="Concanavalin A-like lectins/glucanases"/>
    <property type="match status" value="1"/>
</dbReference>
<dbReference type="Pfam" id="PF00271">
    <property type="entry name" value="Helicase_C"/>
    <property type="match status" value="1"/>
</dbReference>
<dbReference type="InterPro" id="IPR014001">
    <property type="entry name" value="Helicase_ATP-bd"/>
</dbReference>
<keyword evidence="5 10" id="KW-0347">Helicase</keyword>
<evidence type="ECO:0000259" key="11">
    <source>
        <dbReference type="PROSITE" id="PS50188"/>
    </source>
</evidence>
<evidence type="ECO:0000256" key="2">
    <source>
        <dbReference type="ARBA" id="ARBA00022722"/>
    </source>
</evidence>
<evidence type="ECO:0000259" key="14">
    <source>
        <dbReference type="PROSITE" id="PS51195"/>
    </source>
</evidence>
<keyword evidence="18" id="KW-1185">Reference proteome</keyword>
<evidence type="ECO:0000256" key="3">
    <source>
        <dbReference type="ARBA" id="ARBA00022741"/>
    </source>
</evidence>
<dbReference type="InterPro" id="IPR013320">
    <property type="entry name" value="ConA-like_dom_sf"/>
</dbReference>
<dbReference type="InterPro" id="IPR001650">
    <property type="entry name" value="Helicase_C-like"/>
</dbReference>
<organism evidence="17 19">
    <name type="scientific">Bursaphelenchus xylophilus</name>
    <name type="common">Pinewood nematode worm</name>
    <name type="synonym">Aphelenchoides xylophilus</name>
    <dbReference type="NCBI Taxonomy" id="6326"/>
    <lineage>
        <taxon>Eukaryota</taxon>
        <taxon>Metazoa</taxon>
        <taxon>Ecdysozoa</taxon>
        <taxon>Nematoda</taxon>
        <taxon>Chromadorea</taxon>
        <taxon>Rhabditida</taxon>
        <taxon>Tylenchina</taxon>
        <taxon>Tylenchomorpha</taxon>
        <taxon>Aphelenchoidea</taxon>
        <taxon>Aphelenchoididae</taxon>
        <taxon>Bursaphelenchus</taxon>
    </lineage>
</organism>
<keyword evidence="3 10" id="KW-0547">Nucleotide-binding</keyword>
<evidence type="ECO:0000256" key="5">
    <source>
        <dbReference type="ARBA" id="ARBA00022806"/>
    </source>
</evidence>
<dbReference type="GO" id="GO:0003724">
    <property type="term" value="F:RNA helicase activity"/>
    <property type="evidence" value="ECO:0007669"/>
    <property type="project" value="UniProtKB-EC"/>
</dbReference>
<evidence type="ECO:0000256" key="1">
    <source>
        <dbReference type="ARBA" id="ARBA00008765"/>
    </source>
</evidence>
<dbReference type="Pfam" id="PF00270">
    <property type="entry name" value="DEAD"/>
    <property type="match status" value="2"/>
</dbReference>
<dbReference type="GO" id="GO:0003723">
    <property type="term" value="F:RNA binding"/>
    <property type="evidence" value="ECO:0007669"/>
    <property type="project" value="UniProtKB-UniRule"/>
</dbReference>
<evidence type="ECO:0000259" key="12">
    <source>
        <dbReference type="PROSITE" id="PS51192"/>
    </source>
</evidence>
<dbReference type="WBParaSite" id="BXY_1569500.1">
    <property type="protein sequence ID" value="BXY_1569500.1"/>
    <property type="gene ID" value="BXY_1569500"/>
</dbReference>
<accession>A0A1I7SRM9</accession>
<comment type="function">
    <text evidence="10">RNA helicase.</text>
</comment>
<dbReference type="PROSITE" id="PS51194">
    <property type="entry name" value="HELICASE_CTER"/>
    <property type="match status" value="1"/>
</dbReference>
<feature type="domain" description="Helicase ATP-binding" evidence="12">
    <location>
        <begin position="279"/>
        <end position="424"/>
    </location>
</feature>
<comment type="catalytic activity">
    <reaction evidence="10">
        <text>ATP + H2O = ADP + phosphate + H(+)</text>
        <dbReference type="Rhea" id="RHEA:13065"/>
        <dbReference type="ChEBI" id="CHEBI:15377"/>
        <dbReference type="ChEBI" id="CHEBI:15378"/>
        <dbReference type="ChEBI" id="CHEBI:30616"/>
        <dbReference type="ChEBI" id="CHEBI:43474"/>
        <dbReference type="ChEBI" id="CHEBI:456216"/>
        <dbReference type="EC" id="3.6.4.13"/>
    </reaction>
</comment>
<gene>
    <name evidence="15" type="ORF">BXYJ_LOCUS5329</name>
</gene>
<dbReference type="SMR" id="A0A1I7SRM9"/>
<keyword evidence="7 10" id="KW-0067">ATP-binding</keyword>
<dbReference type="InterPro" id="IPR027417">
    <property type="entry name" value="P-loop_NTPase"/>
</dbReference>
<dbReference type="Proteomes" id="UP000582659">
    <property type="component" value="Unassembled WGS sequence"/>
</dbReference>
<evidence type="ECO:0000256" key="4">
    <source>
        <dbReference type="ARBA" id="ARBA00022801"/>
    </source>
</evidence>
<feature type="domain" description="DEAD-box RNA helicase Q" evidence="14">
    <location>
        <begin position="2"/>
        <end position="30"/>
    </location>
</feature>
<evidence type="ECO:0000256" key="9">
    <source>
        <dbReference type="PROSITE-ProRule" id="PRU00552"/>
    </source>
</evidence>